<keyword evidence="1" id="KW-0812">Transmembrane</keyword>
<comment type="caution">
    <text evidence="2">The sequence shown here is derived from an EMBL/GenBank/DDBJ whole genome shotgun (WGS) entry which is preliminary data.</text>
</comment>
<gene>
    <name evidence="2" type="ORF">FRX48_00760</name>
</gene>
<proteinExistence type="predicted"/>
<dbReference type="Proteomes" id="UP000324767">
    <property type="component" value="Unassembled WGS sequence"/>
</dbReference>
<reference evidence="2 3" key="1">
    <citation type="submission" date="2019-09" db="EMBL/GenBank/DDBJ databases">
        <title>The hologenome of the rock-dwelling lichen Lasallia pustulata.</title>
        <authorList>
            <person name="Greshake Tzovaras B."/>
            <person name="Segers F."/>
            <person name="Bicker A."/>
            <person name="Dal Grande F."/>
            <person name="Otte J."/>
            <person name="Hankeln T."/>
            <person name="Schmitt I."/>
            <person name="Ebersberger I."/>
        </authorList>
    </citation>
    <scope>NUCLEOTIDE SEQUENCE [LARGE SCALE GENOMIC DNA]</scope>
    <source>
        <strain evidence="2">A1-1</strain>
    </source>
</reference>
<organism evidence="2 3">
    <name type="scientific">Lasallia pustulata</name>
    <dbReference type="NCBI Taxonomy" id="136370"/>
    <lineage>
        <taxon>Eukaryota</taxon>
        <taxon>Fungi</taxon>
        <taxon>Dikarya</taxon>
        <taxon>Ascomycota</taxon>
        <taxon>Pezizomycotina</taxon>
        <taxon>Lecanoromycetes</taxon>
        <taxon>OSLEUM clade</taxon>
        <taxon>Umbilicariomycetidae</taxon>
        <taxon>Umbilicariales</taxon>
        <taxon>Umbilicariaceae</taxon>
        <taxon>Lasallia</taxon>
    </lineage>
</organism>
<keyword evidence="1" id="KW-0472">Membrane</keyword>
<feature type="transmembrane region" description="Helical" evidence="1">
    <location>
        <begin position="62"/>
        <end position="81"/>
    </location>
</feature>
<accession>A0A5M8Q4W6</accession>
<feature type="transmembrane region" description="Helical" evidence="1">
    <location>
        <begin position="93"/>
        <end position="119"/>
    </location>
</feature>
<dbReference type="AlphaFoldDB" id="A0A5M8Q4W6"/>
<evidence type="ECO:0000313" key="3">
    <source>
        <dbReference type="Proteomes" id="UP000324767"/>
    </source>
</evidence>
<evidence type="ECO:0000313" key="2">
    <source>
        <dbReference type="EMBL" id="KAA6416041.1"/>
    </source>
</evidence>
<protein>
    <submittedName>
        <fullName evidence="2">Uncharacterized protein</fullName>
    </submittedName>
</protein>
<sequence>MVEYHWIVGPKEQRELGKVVQDPGIIGEQLGSFFIVPTACFEDENATNYLGAGSLTDEFSSFVQYMVLSVFLVFATVVIGIDSPERCCGAQGVMIRAVSLILRALPTVASGVIVVYAALRE</sequence>
<evidence type="ECO:0000256" key="1">
    <source>
        <dbReference type="SAM" id="Phobius"/>
    </source>
</evidence>
<keyword evidence="1" id="KW-1133">Transmembrane helix</keyword>
<dbReference type="EMBL" id="VXIT01000001">
    <property type="protein sequence ID" value="KAA6416041.1"/>
    <property type="molecule type" value="Genomic_DNA"/>
</dbReference>
<name>A0A5M8Q4W6_9LECA</name>